<protein>
    <recommendedName>
        <fullName evidence="1">DUF5776 domain-containing protein</fullName>
    </recommendedName>
</protein>
<organism evidence="2 3">
    <name type="scientific">Levilactobacillus suantsaiihabitans</name>
    <dbReference type="NCBI Taxonomy" id="2487722"/>
    <lineage>
        <taxon>Bacteria</taxon>
        <taxon>Bacillati</taxon>
        <taxon>Bacillota</taxon>
        <taxon>Bacilli</taxon>
        <taxon>Lactobacillales</taxon>
        <taxon>Lactobacillaceae</taxon>
        <taxon>Levilactobacillus</taxon>
    </lineage>
</organism>
<dbReference type="AlphaFoldDB" id="A0A4Z0J8A0"/>
<dbReference type="Proteomes" id="UP000297348">
    <property type="component" value="Unassembled WGS sequence"/>
</dbReference>
<dbReference type="Pfam" id="PF19087">
    <property type="entry name" value="DUF5776"/>
    <property type="match status" value="1"/>
</dbReference>
<evidence type="ECO:0000313" key="2">
    <source>
        <dbReference type="EMBL" id="TGD18501.1"/>
    </source>
</evidence>
<dbReference type="Gene3D" id="2.60.40.10">
    <property type="entry name" value="Immunoglobulins"/>
    <property type="match status" value="1"/>
</dbReference>
<keyword evidence="3" id="KW-1185">Reference proteome</keyword>
<sequence>MHSRRIFQQILLSLCTIIAVFALGLVADSKKVVAEAAETYRFEMNVYMVSDEDADNKVDIYLNDPRLVAPLDSKYINGNTANNYLHNMMKDVFKDGKNVYDELNVFFDYSNNIITSSEAVERLIDIFSLDDYSIITSKLVEDKAEAFLLTFPNSSVDMEKTRAEAQKVVIPEKVTRSDENEYSDYLLPDFYIYIKKNNYKMTIKYVLPDGSKAASDTVVAGYEGKASADIESPAVEGYVPDKKVVTVSFNNDKQDNITTVHYVKSGSQTTSPSVNDSASLTADKQATITVGQKVSADTFNAHATDRAGNTIPVNVDTSQADLTKPGTYDVILKADNGKSMTVKLTVNAAEANTETVAAKKSAIYGLKTLYLYQKPTFKQSQRIVKYAKAKRSQRPMFVVTGYARSNVGLLRYQVKDVNHNSKTAGKTGYITARTDFVGPVYYQKVAKRIKVLSKSGINVYKNLNLTGKVKNVKQGKTLKVIAIKHHNLTTRFVLQNGQYITANKKLVMAVK</sequence>
<dbReference type="InterPro" id="IPR013783">
    <property type="entry name" value="Ig-like_fold"/>
</dbReference>
<name>A0A4Z0J8A0_9LACO</name>
<evidence type="ECO:0000259" key="1">
    <source>
        <dbReference type="Pfam" id="PF19087"/>
    </source>
</evidence>
<accession>A0A4Z0J8A0</accession>
<feature type="domain" description="DUF5776" evidence="1">
    <location>
        <begin position="441"/>
        <end position="507"/>
    </location>
</feature>
<comment type="caution">
    <text evidence="2">The sequence shown here is derived from an EMBL/GenBank/DDBJ whole genome shotgun (WGS) entry which is preliminary data.</text>
</comment>
<gene>
    <name evidence="2" type="ORF">EGT51_08465</name>
</gene>
<evidence type="ECO:0000313" key="3">
    <source>
        <dbReference type="Proteomes" id="UP000297348"/>
    </source>
</evidence>
<reference evidence="2 3" key="1">
    <citation type="submission" date="2018-10" db="EMBL/GenBank/DDBJ databases">
        <title>Lactobacillus sp. R7 and Lactobacillus sp. R19 isolated from fermented mustard green product of Taiwan.</title>
        <authorList>
            <person name="Lin S.-T."/>
        </authorList>
    </citation>
    <scope>NUCLEOTIDE SEQUENCE [LARGE SCALE GENOMIC DNA]</scope>
    <source>
        <strain evidence="2 3">BCRC 81129</strain>
    </source>
</reference>
<dbReference type="RefSeq" id="WP_135368262.1">
    <property type="nucleotide sequence ID" value="NZ_RKLX01000012.1"/>
</dbReference>
<dbReference type="InterPro" id="IPR044081">
    <property type="entry name" value="DUF5776"/>
</dbReference>
<dbReference type="OrthoDB" id="2330063at2"/>
<dbReference type="EMBL" id="RKLX01000012">
    <property type="protein sequence ID" value="TGD18501.1"/>
    <property type="molecule type" value="Genomic_DNA"/>
</dbReference>
<proteinExistence type="predicted"/>